<dbReference type="Pfam" id="PF04717">
    <property type="entry name" value="Phage_base_V"/>
    <property type="match status" value="1"/>
</dbReference>
<feature type="region of interest" description="Disordered" evidence="2">
    <location>
        <begin position="218"/>
        <end position="244"/>
    </location>
</feature>
<sequence length="244" mass="25642">MRDLIDALIREALAPYLERIAHLEDEIEDLHRRARNQGRRGVVVAVDHAKGLCKVKHGGNTTPWIRWACAAAGEVSEWRPPSVGEGCELINHGGGDDSGQTIAVPGIPTAAYPPPGSSATLHRVRYKDGATAEYDFASHVNKWTNGQTSIESGQDYIELSSAGSTLRLDSSGISLDGQQIDLTGAGIGLIGPTVNEGGISITGGAGMQSSGDITTEADVKAGSVSLTDHRHRENGQGSLTDAPE</sequence>
<proteinExistence type="predicted"/>
<comment type="caution">
    <text evidence="4">The sequence shown here is derived from an EMBL/GenBank/DDBJ whole genome shotgun (WGS) entry which is preliminary data.</text>
</comment>
<dbReference type="Proteomes" id="UP001526426">
    <property type="component" value="Unassembled WGS sequence"/>
</dbReference>
<dbReference type="EMBL" id="JAIHOM010000047">
    <property type="protein sequence ID" value="MCW6036822.1"/>
    <property type="molecule type" value="Genomic_DNA"/>
</dbReference>
<keyword evidence="5" id="KW-1185">Reference proteome</keyword>
<organism evidence="4 5">
    <name type="scientific">Spirulina subsalsa FACHB-351</name>
    <dbReference type="NCBI Taxonomy" id="234711"/>
    <lineage>
        <taxon>Bacteria</taxon>
        <taxon>Bacillati</taxon>
        <taxon>Cyanobacteriota</taxon>
        <taxon>Cyanophyceae</taxon>
        <taxon>Spirulinales</taxon>
        <taxon>Spirulinaceae</taxon>
        <taxon>Spirulina</taxon>
    </lineage>
</organism>
<dbReference type="RefSeq" id="WP_265264639.1">
    <property type="nucleotide sequence ID" value="NZ_JAIHOM010000047.1"/>
</dbReference>
<protein>
    <submittedName>
        <fullName evidence="4">Phage baseplate assembly protein V</fullName>
    </submittedName>
</protein>
<dbReference type="Gene3D" id="6.20.150.10">
    <property type="match status" value="1"/>
</dbReference>
<name>A0ABT3L6L8_9CYAN</name>
<dbReference type="NCBIfam" id="TIGR01644">
    <property type="entry name" value="phage_P2_V"/>
    <property type="match status" value="1"/>
</dbReference>
<dbReference type="InterPro" id="IPR006531">
    <property type="entry name" value="Gp5/Vgr_OB"/>
</dbReference>
<evidence type="ECO:0000313" key="5">
    <source>
        <dbReference type="Proteomes" id="UP001526426"/>
    </source>
</evidence>
<reference evidence="4 5" key="1">
    <citation type="submission" date="2021-08" db="EMBL/GenBank/DDBJ databases">
        <title>Draft genome sequence of Spirulina subsalsa with high tolerance to salinity and hype-accumulation of phycocyanin.</title>
        <authorList>
            <person name="Pei H."/>
            <person name="Jiang L."/>
        </authorList>
    </citation>
    <scope>NUCLEOTIDE SEQUENCE [LARGE SCALE GENOMIC DNA]</scope>
    <source>
        <strain evidence="4 5">FACHB-351</strain>
    </source>
</reference>
<evidence type="ECO:0000256" key="2">
    <source>
        <dbReference type="SAM" id="MobiDB-lite"/>
    </source>
</evidence>
<keyword evidence="1" id="KW-0175">Coiled coil</keyword>
<evidence type="ECO:0000256" key="1">
    <source>
        <dbReference type="SAM" id="Coils"/>
    </source>
</evidence>
<feature type="compositionally biased region" description="Polar residues" evidence="2">
    <location>
        <begin position="235"/>
        <end position="244"/>
    </location>
</feature>
<dbReference type="InterPro" id="IPR013046">
    <property type="entry name" value="GpV/Gp45"/>
</dbReference>
<feature type="coiled-coil region" evidence="1">
    <location>
        <begin position="13"/>
        <end position="40"/>
    </location>
</feature>
<gene>
    <name evidence="4" type="ORF">K4A83_11190</name>
</gene>
<evidence type="ECO:0000313" key="4">
    <source>
        <dbReference type="EMBL" id="MCW6036822.1"/>
    </source>
</evidence>
<dbReference type="InterPro" id="IPR037026">
    <property type="entry name" value="Vgr_OB-fold_dom_sf"/>
</dbReference>
<feature type="domain" description="Gp5/Type VI secretion system Vgr protein OB-fold" evidence="3">
    <location>
        <begin position="39"/>
        <end position="96"/>
    </location>
</feature>
<dbReference type="Gene3D" id="2.40.50.230">
    <property type="entry name" value="Gp5 N-terminal domain"/>
    <property type="match status" value="1"/>
</dbReference>
<evidence type="ECO:0000259" key="3">
    <source>
        <dbReference type="Pfam" id="PF04717"/>
    </source>
</evidence>
<accession>A0ABT3L6L8</accession>